<keyword evidence="17" id="KW-1185">Reference proteome</keyword>
<dbReference type="InterPro" id="IPR015803">
    <property type="entry name" value="Cys-tRNA-ligase"/>
</dbReference>
<dbReference type="PRINTS" id="PR00983">
    <property type="entry name" value="TRNASYNTHCYS"/>
</dbReference>
<evidence type="ECO:0000313" key="16">
    <source>
        <dbReference type="EMBL" id="QGG49207.1"/>
    </source>
</evidence>
<keyword evidence="6 13" id="KW-0479">Metal-binding</keyword>
<dbReference type="HAMAP" id="MF_00041">
    <property type="entry name" value="Cys_tRNA_synth"/>
    <property type="match status" value="1"/>
</dbReference>
<dbReference type="FunFam" id="3.40.50.620:FF:000009">
    <property type="entry name" value="Cysteine--tRNA ligase"/>
    <property type="match status" value="1"/>
</dbReference>
<dbReference type="EC" id="6.1.1.16" evidence="13"/>
<gene>
    <name evidence="13 16" type="primary">cysS</name>
    <name evidence="16" type="ORF">FTV88_3132</name>
</gene>
<feature type="binding site" evidence="13">
    <location>
        <position position="211"/>
    </location>
    <ligand>
        <name>Zn(2+)</name>
        <dbReference type="ChEBI" id="CHEBI:29105"/>
    </ligand>
</feature>
<organism evidence="16 17">
    <name type="scientific">Heliorestis convoluta</name>
    <dbReference type="NCBI Taxonomy" id="356322"/>
    <lineage>
        <taxon>Bacteria</taxon>
        <taxon>Bacillati</taxon>
        <taxon>Bacillota</taxon>
        <taxon>Clostridia</taxon>
        <taxon>Eubacteriales</taxon>
        <taxon>Heliobacteriaceae</taxon>
        <taxon>Heliorestis</taxon>
    </lineage>
</organism>
<dbReference type="Proteomes" id="UP000366051">
    <property type="component" value="Chromosome"/>
</dbReference>
<dbReference type="PANTHER" id="PTHR10890:SF3">
    <property type="entry name" value="CYSTEINE--TRNA LIGASE, CYTOPLASMIC"/>
    <property type="match status" value="1"/>
</dbReference>
<keyword evidence="14" id="KW-0175">Coiled coil</keyword>
<evidence type="ECO:0000256" key="13">
    <source>
        <dbReference type="HAMAP-Rule" id="MF_00041"/>
    </source>
</evidence>
<evidence type="ECO:0000256" key="9">
    <source>
        <dbReference type="ARBA" id="ARBA00022840"/>
    </source>
</evidence>
<evidence type="ECO:0000256" key="14">
    <source>
        <dbReference type="SAM" id="Coils"/>
    </source>
</evidence>
<proteinExistence type="inferred from homology"/>
<feature type="short sequence motif" description="'KMSKS' region" evidence="13">
    <location>
        <begin position="244"/>
        <end position="248"/>
    </location>
</feature>
<comment type="similarity">
    <text evidence="2 13">Belongs to the class-I aminoacyl-tRNA synthetase family.</text>
</comment>
<feature type="binding site" evidence="13">
    <location>
        <position position="6"/>
    </location>
    <ligand>
        <name>Zn(2+)</name>
        <dbReference type="ChEBI" id="CHEBI:29105"/>
    </ligand>
</feature>
<accession>A0A5Q2N316</accession>
<dbReference type="InterPro" id="IPR015273">
    <property type="entry name" value="Cys-tRNA-synt_Ia_DALR"/>
</dbReference>
<dbReference type="InterPro" id="IPR032678">
    <property type="entry name" value="tRNA-synt_1_cat_dom"/>
</dbReference>
<dbReference type="SUPFAM" id="SSF52374">
    <property type="entry name" value="Nucleotidylyl transferase"/>
    <property type="match status" value="1"/>
</dbReference>
<dbReference type="GO" id="GO:0005829">
    <property type="term" value="C:cytosol"/>
    <property type="evidence" value="ECO:0007669"/>
    <property type="project" value="TreeGrafter"/>
</dbReference>
<reference evidence="17" key="1">
    <citation type="submission" date="2019-11" db="EMBL/GenBank/DDBJ databases">
        <title>Genome sequence of Heliorestis convoluta strain HH, an alkaliphilic and minimalistic phototrophic bacterium from a soda lake in Egypt.</title>
        <authorList>
            <person name="Dewey E.D."/>
            <person name="Stokes L.M."/>
            <person name="Burchell B.M."/>
            <person name="Shaffer K.N."/>
            <person name="Huntington A.M."/>
            <person name="Baker J.M."/>
            <person name="Nadendla S."/>
            <person name="Giglio M.G."/>
            <person name="Touchman J.W."/>
            <person name="Blankenship R.E."/>
            <person name="Madigan M.T."/>
            <person name="Sattley W.M."/>
        </authorList>
    </citation>
    <scope>NUCLEOTIDE SEQUENCE [LARGE SCALE GENOMIC DNA]</scope>
    <source>
        <strain evidence="17">HH</strain>
    </source>
</reference>
<comment type="cofactor">
    <cofactor evidence="13">
        <name>Zn(2+)</name>
        <dbReference type="ChEBI" id="CHEBI:29105"/>
    </cofactor>
    <text evidence="13">Binds 1 zinc ion per subunit.</text>
</comment>
<dbReference type="Pfam" id="PF01406">
    <property type="entry name" value="tRNA-synt_1e"/>
    <property type="match status" value="1"/>
</dbReference>
<dbReference type="InterPro" id="IPR056411">
    <property type="entry name" value="CysS_C"/>
</dbReference>
<keyword evidence="9 13" id="KW-0067">ATP-binding</keyword>
<evidence type="ECO:0000256" key="7">
    <source>
        <dbReference type="ARBA" id="ARBA00022741"/>
    </source>
</evidence>
<comment type="subunit">
    <text evidence="3 13">Monomer.</text>
</comment>
<evidence type="ECO:0000259" key="15">
    <source>
        <dbReference type="SMART" id="SM00840"/>
    </source>
</evidence>
<evidence type="ECO:0000256" key="1">
    <source>
        <dbReference type="ARBA" id="ARBA00004496"/>
    </source>
</evidence>
<keyword evidence="10 13" id="KW-0648">Protein biosynthesis</keyword>
<comment type="catalytic activity">
    <reaction evidence="12 13">
        <text>tRNA(Cys) + L-cysteine + ATP = L-cysteinyl-tRNA(Cys) + AMP + diphosphate</text>
        <dbReference type="Rhea" id="RHEA:17773"/>
        <dbReference type="Rhea" id="RHEA-COMP:9661"/>
        <dbReference type="Rhea" id="RHEA-COMP:9679"/>
        <dbReference type="ChEBI" id="CHEBI:30616"/>
        <dbReference type="ChEBI" id="CHEBI:33019"/>
        <dbReference type="ChEBI" id="CHEBI:35235"/>
        <dbReference type="ChEBI" id="CHEBI:78442"/>
        <dbReference type="ChEBI" id="CHEBI:78517"/>
        <dbReference type="ChEBI" id="CHEBI:456215"/>
        <dbReference type="EC" id="6.1.1.16"/>
    </reaction>
</comment>
<feature type="domain" description="Cysteinyl-tRNA synthetase class Ia DALR" evidence="15">
    <location>
        <begin position="338"/>
        <end position="407"/>
    </location>
</feature>
<dbReference type="InterPro" id="IPR014729">
    <property type="entry name" value="Rossmann-like_a/b/a_fold"/>
</dbReference>
<feature type="binding site" evidence="13">
    <location>
        <position position="186"/>
    </location>
    <ligand>
        <name>Zn(2+)</name>
        <dbReference type="ChEBI" id="CHEBI:29105"/>
    </ligand>
</feature>
<evidence type="ECO:0000256" key="5">
    <source>
        <dbReference type="ARBA" id="ARBA00022598"/>
    </source>
</evidence>
<keyword evidence="7 13" id="KW-0547">Nucleotide-binding</keyword>
<dbReference type="AlphaFoldDB" id="A0A5Q2N316"/>
<dbReference type="GO" id="GO:0004817">
    <property type="term" value="F:cysteine-tRNA ligase activity"/>
    <property type="evidence" value="ECO:0007669"/>
    <property type="project" value="UniProtKB-UniRule"/>
</dbReference>
<dbReference type="InterPro" id="IPR024909">
    <property type="entry name" value="Cys-tRNA/MSH_ligase"/>
</dbReference>
<evidence type="ECO:0000313" key="17">
    <source>
        <dbReference type="Proteomes" id="UP000366051"/>
    </source>
</evidence>
<dbReference type="GO" id="GO:0008270">
    <property type="term" value="F:zinc ion binding"/>
    <property type="evidence" value="ECO:0007669"/>
    <property type="project" value="UniProtKB-UniRule"/>
</dbReference>
<feature type="binding site" evidence="13">
    <location>
        <position position="247"/>
    </location>
    <ligand>
        <name>ATP</name>
        <dbReference type="ChEBI" id="CHEBI:30616"/>
    </ligand>
</feature>
<dbReference type="GO" id="GO:0005524">
    <property type="term" value="F:ATP binding"/>
    <property type="evidence" value="ECO:0007669"/>
    <property type="project" value="UniProtKB-UniRule"/>
</dbReference>
<dbReference type="Gene3D" id="3.40.50.620">
    <property type="entry name" value="HUPs"/>
    <property type="match status" value="1"/>
</dbReference>
<dbReference type="NCBIfam" id="TIGR00435">
    <property type="entry name" value="cysS"/>
    <property type="match status" value="1"/>
</dbReference>
<dbReference type="InterPro" id="IPR009080">
    <property type="entry name" value="tRNAsynth_Ia_anticodon-bd"/>
</dbReference>
<dbReference type="Gene3D" id="1.20.120.1910">
    <property type="entry name" value="Cysteine-tRNA ligase, C-terminal anti-codon recognition domain"/>
    <property type="match status" value="1"/>
</dbReference>
<protein>
    <recommendedName>
        <fullName evidence="13">Cysteine--tRNA ligase</fullName>
        <ecNumber evidence="13">6.1.1.16</ecNumber>
    </recommendedName>
    <alternativeName>
        <fullName evidence="13">Cysteinyl-tRNA synthetase</fullName>
        <shortName evidence="13">CysRS</shortName>
    </alternativeName>
</protein>
<feature type="binding site" evidence="13">
    <location>
        <position position="215"/>
    </location>
    <ligand>
        <name>Zn(2+)</name>
        <dbReference type="ChEBI" id="CHEBI:29105"/>
    </ligand>
</feature>
<keyword evidence="11 13" id="KW-0030">Aminoacyl-tRNA synthetase</keyword>
<feature type="coiled-coil region" evidence="14">
    <location>
        <begin position="287"/>
        <end position="314"/>
    </location>
</feature>
<dbReference type="SMART" id="SM00840">
    <property type="entry name" value="DALR_2"/>
    <property type="match status" value="1"/>
</dbReference>
<evidence type="ECO:0000256" key="10">
    <source>
        <dbReference type="ARBA" id="ARBA00022917"/>
    </source>
</evidence>
<evidence type="ECO:0000256" key="2">
    <source>
        <dbReference type="ARBA" id="ARBA00005594"/>
    </source>
</evidence>
<evidence type="ECO:0000256" key="12">
    <source>
        <dbReference type="ARBA" id="ARBA00047398"/>
    </source>
</evidence>
<dbReference type="CDD" id="cd00672">
    <property type="entry name" value="CysRS_core"/>
    <property type="match status" value="1"/>
</dbReference>
<dbReference type="KEGG" id="hcv:FTV88_3132"/>
<dbReference type="PANTHER" id="PTHR10890">
    <property type="entry name" value="CYSTEINYL-TRNA SYNTHETASE"/>
    <property type="match status" value="1"/>
</dbReference>
<dbReference type="EMBL" id="CP045875">
    <property type="protein sequence ID" value="QGG49207.1"/>
    <property type="molecule type" value="Genomic_DNA"/>
</dbReference>
<name>A0A5Q2N316_9FIRM</name>
<evidence type="ECO:0000256" key="11">
    <source>
        <dbReference type="ARBA" id="ARBA00023146"/>
    </source>
</evidence>
<evidence type="ECO:0000256" key="3">
    <source>
        <dbReference type="ARBA" id="ARBA00011245"/>
    </source>
</evidence>
<dbReference type="Pfam" id="PF23493">
    <property type="entry name" value="CysS_C"/>
    <property type="match status" value="1"/>
</dbReference>
<dbReference type="GO" id="GO:0006423">
    <property type="term" value="P:cysteinyl-tRNA aminoacylation"/>
    <property type="evidence" value="ECO:0007669"/>
    <property type="project" value="UniProtKB-UniRule"/>
</dbReference>
<dbReference type="SUPFAM" id="SSF47323">
    <property type="entry name" value="Anticodon-binding domain of a subclass of class I aminoacyl-tRNA synthetases"/>
    <property type="match status" value="1"/>
</dbReference>
<evidence type="ECO:0000256" key="4">
    <source>
        <dbReference type="ARBA" id="ARBA00022490"/>
    </source>
</evidence>
<comment type="subcellular location">
    <subcellularLocation>
        <location evidence="1 13">Cytoplasm</location>
    </subcellularLocation>
</comment>
<dbReference type="Pfam" id="PF09190">
    <property type="entry name" value="DALR_2"/>
    <property type="match status" value="1"/>
</dbReference>
<feature type="short sequence motif" description="'HIGH' region" evidence="13">
    <location>
        <begin position="8"/>
        <end position="18"/>
    </location>
</feature>
<keyword evidence="8 13" id="KW-0862">Zinc</keyword>
<keyword evidence="5 13" id="KW-0436">Ligase</keyword>
<sequence>MRIYVCGPTTYDYIHLGNARPFVVFDTIRRYLEFIGYEVTYIQNFTDVDDKIINRAKELGEDPLVLSARFIEEYYKDASALNIKKASKHPKVSDHLPEIIEMIEKLIQGGHAYEVDGDVYFHIPAFESYGRLSGRTLEDLQAGARVEVDNRKKHAMDFALWKAAKKGEPAWDSPWGPGRPGWHIECSAMALKYLGEQFDIHGGGQDLIFPHHENEIAQSEACIGSGPMAKYWIHNGFITINQEKMSKSLGNFFTLRQILEKFSGEVIRFYLLSTHYRSPLDFDDSKLEAARKGLERLRTSRQLLQEKLDQKLEKEPVESESLPQIHALKEQLQKTKDGFYEAMNDDFNTALALSLLFDLARETNSLLHQNISFTSAEVRALLQEVKETFDSFTTVFGLQFESVKNEDQEGVVDGLLQLIIAIRAEARKKKDWATADQIRQGLDQLGILIEDTAQGTRWKKK</sequence>
<evidence type="ECO:0000256" key="6">
    <source>
        <dbReference type="ARBA" id="ARBA00022723"/>
    </source>
</evidence>
<keyword evidence="4 13" id="KW-0963">Cytoplasm</keyword>
<evidence type="ECO:0000256" key="8">
    <source>
        <dbReference type="ARBA" id="ARBA00022833"/>
    </source>
</evidence>